<dbReference type="Pfam" id="PF01753">
    <property type="entry name" value="zf-MYND"/>
    <property type="match status" value="1"/>
</dbReference>
<dbReference type="EMBL" id="MU805996">
    <property type="protein sequence ID" value="KAJ3842729.1"/>
    <property type="molecule type" value="Genomic_DNA"/>
</dbReference>
<keyword evidence="1" id="KW-0479">Metal-binding</keyword>
<feature type="domain" description="MYND-type" evidence="5">
    <location>
        <begin position="28"/>
        <end position="71"/>
    </location>
</feature>
<evidence type="ECO:0000313" key="7">
    <source>
        <dbReference type="Proteomes" id="UP001163846"/>
    </source>
</evidence>
<sequence length="274" mass="30874">MPNHSLYRYDPISGIAIAERNPEKTCQYSACPRRSMGYAGKKMKVCARCKHVRYCSKECQKADWKGHKMRGCKDFQYANDYRGWMEQYKAIFTWAATEALRIHTTDDILYNVLKLILTYSDRIPASRGPIPSPFYILSCQVIPLDGDMITSLLATSTDRVESRVIRAIGGAGRAIVAFQFIENPMDPRGANYMKSLKIDLKDPLIPGYKHFDGWRSVLTGMVNGTISALDIGRSIGYQSSNANTEEVHEEVHADGKDEEEAALLDRLKDVSMSD</sequence>
<proteinExistence type="predicted"/>
<reference evidence="6" key="1">
    <citation type="submission" date="2022-08" db="EMBL/GenBank/DDBJ databases">
        <authorList>
            <consortium name="DOE Joint Genome Institute"/>
            <person name="Min B."/>
            <person name="Riley R."/>
            <person name="Sierra-Patev S."/>
            <person name="Naranjo-Ortiz M."/>
            <person name="Looney B."/>
            <person name="Konkel Z."/>
            <person name="Slot J.C."/>
            <person name="Sakamoto Y."/>
            <person name="Steenwyk J.L."/>
            <person name="Rokas A."/>
            <person name="Carro J."/>
            <person name="Camarero S."/>
            <person name="Ferreira P."/>
            <person name="Molpeceres G."/>
            <person name="Ruiz-Duenas F.J."/>
            <person name="Serrano A."/>
            <person name="Henrissat B."/>
            <person name="Drula E."/>
            <person name="Hughes K.W."/>
            <person name="Mata J.L."/>
            <person name="Ishikawa N.K."/>
            <person name="Vargas-Isla R."/>
            <person name="Ushijima S."/>
            <person name="Smith C.A."/>
            <person name="Ahrendt S."/>
            <person name="Andreopoulos W."/>
            <person name="He G."/>
            <person name="Labutti K."/>
            <person name="Lipzen A."/>
            <person name="Ng V."/>
            <person name="Sandor L."/>
            <person name="Barry K."/>
            <person name="Martinez A.T."/>
            <person name="Xiao Y."/>
            <person name="Gibbons J.G."/>
            <person name="Terashima K."/>
            <person name="Hibbett D.S."/>
            <person name="Grigoriev I.V."/>
        </authorList>
    </citation>
    <scope>NUCLEOTIDE SEQUENCE</scope>
    <source>
        <strain evidence="6">TFB9207</strain>
    </source>
</reference>
<evidence type="ECO:0000259" key="5">
    <source>
        <dbReference type="PROSITE" id="PS50865"/>
    </source>
</evidence>
<evidence type="ECO:0000256" key="1">
    <source>
        <dbReference type="ARBA" id="ARBA00022723"/>
    </source>
</evidence>
<dbReference type="Gene3D" id="6.10.140.2220">
    <property type="match status" value="1"/>
</dbReference>
<keyword evidence="2 4" id="KW-0863">Zinc-finger</keyword>
<protein>
    <recommendedName>
        <fullName evidence="5">MYND-type domain-containing protein</fullName>
    </recommendedName>
</protein>
<evidence type="ECO:0000256" key="3">
    <source>
        <dbReference type="ARBA" id="ARBA00022833"/>
    </source>
</evidence>
<keyword evidence="3" id="KW-0862">Zinc</keyword>
<gene>
    <name evidence="6" type="ORF">F5878DRAFT_366164</name>
</gene>
<dbReference type="AlphaFoldDB" id="A0AA38UIL1"/>
<dbReference type="GO" id="GO:0008270">
    <property type="term" value="F:zinc ion binding"/>
    <property type="evidence" value="ECO:0007669"/>
    <property type="project" value="UniProtKB-KW"/>
</dbReference>
<name>A0AA38UIL1_9AGAR</name>
<dbReference type="SUPFAM" id="SSF144232">
    <property type="entry name" value="HIT/MYND zinc finger-like"/>
    <property type="match status" value="1"/>
</dbReference>
<keyword evidence="7" id="KW-1185">Reference proteome</keyword>
<dbReference type="Proteomes" id="UP001163846">
    <property type="component" value="Unassembled WGS sequence"/>
</dbReference>
<dbReference type="PROSITE" id="PS50865">
    <property type="entry name" value="ZF_MYND_2"/>
    <property type="match status" value="1"/>
</dbReference>
<dbReference type="InterPro" id="IPR002893">
    <property type="entry name" value="Znf_MYND"/>
</dbReference>
<evidence type="ECO:0000256" key="4">
    <source>
        <dbReference type="PROSITE-ProRule" id="PRU00134"/>
    </source>
</evidence>
<evidence type="ECO:0000256" key="2">
    <source>
        <dbReference type="ARBA" id="ARBA00022771"/>
    </source>
</evidence>
<evidence type="ECO:0000313" key="6">
    <source>
        <dbReference type="EMBL" id="KAJ3842729.1"/>
    </source>
</evidence>
<organism evidence="6 7">
    <name type="scientific">Lentinula raphanica</name>
    <dbReference type="NCBI Taxonomy" id="153919"/>
    <lineage>
        <taxon>Eukaryota</taxon>
        <taxon>Fungi</taxon>
        <taxon>Dikarya</taxon>
        <taxon>Basidiomycota</taxon>
        <taxon>Agaricomycotina</taxon>
        <taxon>Agaricomycetes</taxon>
        <taxon>Agaricomycetidae</taxon>
        <taxon>Agaricales</taxon>
        <taxon>Marasmiineae</taxon>
        <taxon>Omphalotaceae</taxon>
        <taxon>Lentinula</taxon>
    </lineage>
</organism>
<comment type="caution">
    <text evidence="6">The sequence shown here is derived from an EMBL/GenBank/DDBJ whole genome shotgun (WGS) entry which is preliminary data.</text>
</comment>
<accession>A0AA38UIL1</accession>